<feature type="region of interest" description="Disordered" evidence="5">
    <location>
        <begin position="172"/>
        <end position="237"/>
    </location>
</feature>
<evidence type="ECO:0000259" key="6">
    <source>
        <dbReference type="PROSITE" id="PS50977"/>
    </source>
</evidence>
<feature type="compositionally biased region" description="Basic and acidic residues" evidence="5">
    <location>
        <begin position="217"/>
        <end position="228"/>
    </location>
</feature>
<dbReference type="InterPro" id="IPR004111">
    <property type="entry name" value="Repressor_TetR_C"/>
</dbReference>
<dbReference type="Gene3D" id="1.10.10.60">
    <property type="entry name" value="Homeodomain-like"/>
    <property type="match status" value="1"/>
</dbReference>
<dbReference type="GO" id="GO:0045892">
    <property type="term" value="P:negative regulation of DNA-templated transcription"/>
    <property type="evidence" value="ECO:0007669"/>
    <property type="project" value="InterPro"/>
</dbReference>
<dbReference type="GO" id="GO:0003677">
    <property type="term" value="F:DNA binding"/>
    <property type="evidence" value="ECO:0007669"/>
    <property type="project" value="UniProtKB-UniRule"/>
</dbReference>
<evidence type="ECO:0000313" key="7">
    <source>
        <dbReference type="EMBL" id="XCG65761.1"/>
    </source>
</evidence>
<accession>A0AAU8DVX7</accession>
<dbReference type="Gene3D" id="1.10.357.10">
    <property type="entry name" value="Tetracycline Repressor, domain 2"/>
    <property type="match status" value="1"/>
</dbReference>
<protein>
    <submittedName>
        <fullName evidence="7">TetR/AcrR family transcriptional regulator C-terminal domain-containing protein</fullName>
    </submittedName>
</protein>
<dbReference type="InterPro" id="IPR036271">
    <property type="entry name" value="Tet_transcr_reg_TetR-rel_C_sf"/>
</dbReference>
<dbReference type="SUPFAM" id="SSF46689">
    <property type="entry name" value="Homeodomain-like"/>
    <property type="match status" value="1"/>
</dbReference>
<evidence type="ECO:0000256" key="5">
    <source>
        <dbReference type="SAM" id="MobiDB-lite"/>
    </source>
</evidence>
<dbReference type="Pfam" id="PF02909">
    <property type="entry name" value="TetR_C_1"/>
    <property type="match status" value="1"/>
</dbReference>
<proteinExistence type="predicted"/>
<dbReference type="AlphaFoldDB" id="A0AAU8DVX7"/>
<organism evidence="7">
    <name type="scientific">Nakamurella sp. A5-74</name>
    <dbReference type="NCBI Taxonomy" id="3158264"/>
    <lineage>
        <taxon>Bacteria</taxon>
        <taxon>Bacillati</taxon>
        <taxon>Actinomycetota</taxon>
        <taxon>Actinomycetes</taxon>
        <taxon>Nakamurellales</taxon>
        <taxon>Nakamurellaceae</taxon>
        <taxon>Nakamurella</taxon>
    </lineage>
</organism>
<evidence type="ECO:0000256" key="4">
    <source>
        <dbReference type="PROSITE-ProRule" id="PRU00335"/>
    </source>
</evidence>
<dbReference type="InterPro" id="IPR009057">
    <property type="entry name" value="Homeodomain-like_sf"/>
</dbReference>
<evidence type="ECO:0000256" key="1">
    <source>
        <dbReference type="ARBA" id="ARBA00023015"/>
    </source>
</evidence>
<dbReference type="InterPro" id="IPR001647">
    <property type="entry name" value="HTH_TetR"/>
</dbReference>
<gene>
    <name evidence="7" type="ORF">ABLG96_03405</name>
</gene>
<keyword evidence="2 4" id="KW-0238">DNA-binding</keyword>
<dbReference type="RefSeq" id="WP_353651365.1">
    <property type="nucleotide sequence ID" value="NZ_CP159218.1"/>
</dbReference>
<reference evidence="7" key="1">
    <citation type="submission" date="2024-05" db="EMBL/GenBank/DDBJ databases">
        <authorList>
            <person name="Cai S.Y."/>
            <person name="Jin L.M."/>
            <person name="Li H.R."/>
        </authorList>
    </citation>
    <scope>NUCLEOTIDE SEQUENCE</scope>
    <source>
        <strain evidence="7">A5-74</strain>
    </source>
</reference>
<keyword evidence="3" id="KW-0804">Transcription</keyword>
<name>A0AAU8DVX7_9ACTN</name>
<feature type="DNA-binding region" description="H-T-H motif" evidence="4">
    <location>
        <begin position="34"/>
        <end position="53"/>
    </location>
</feature>
<dbReference type="SUPFAM" id="SSF48498">
    <property type="entry name" value="Tetracyclin repressor-like, C-terminal domain"/>
    <property type="match status" value="1"/>
</dbReference>
<feature type="domain" description="HTH tetR-type" evidence="6">
    <location>
        <begin position="11"/>
        <end position="71"/>
    </location>
</feature>
<sequence length="237" mass="26643">MTVESPTGRAPLDRQKILRAAVVMIDENDLRHLTMRRLGASLGVEAMALYHYVHSREDLLDGVVELVIDDLYGDPDVHMSGDQWQDYLQRLAHGVRRIALAHPQVFPLIATRPPAAPWVRPPLRSLRWMESFLDTMKRCRFTDASCVAAYRAFSSFLLGHLLLEVSAQGDDIGPIEQADPDEVPRTDLSEYPQLKSLESELSQDHSAEEFEESLESLLDRLDHLERHPPSTAGGPAS</sequence>
<keyword evidence="1" id="KW-0805">Transcription regulation</keyword>
<dbReference type="PROSITE" id="PS50977">
    <property type="entry name" value="HTH_TETR_2"/>
    <property type="match status" value="1"/>
</dbReference>
<dbReference type="EMBL" id="CP159218">
    <property type="protein sequence ID" value="XCG65761.1"/>
    <property type="molecule type" value="Genomic_DNA"/>
</dbReference>
<evidence type="ECO:0000256" key="3">
    <source>
        <dbReference type="ARBA" id="ARBA00023163"/>
    </source>
</evidence>
<dbReference type="Pfam" id="PF00440">
    <property type="entry name" value="TetR_N"/>
    <property type="match status" value="1"/>
</dbReference>
<evidence type="ECO:0000256" key="2">
    <source>
        <dbReference type="ARBA" id="ARBA00023125"/>
    </source>
</evidence>